<evidence type="ECO:0000313" key="5">
    <source>
        <dbReference type="EMBL" id="OGZ53579.1"/>
    </source>
</evidence>
<evidence type="ECO:0000259" key="4">
    <source>
        <dbReference type="PROSITE" id="PS51084"/>
    </source>
</evidence>
<dbReference type="Gene3D" id="3.30.428.10">
    <property type="entry name" value="HIT-like"/>
    <property type="match status" value="1"/>
</dbReference>
<protein>
    <recommendedName>
        <fullName evidence="4">HIT domain-containing protein</fullName>
    </recommendedName>
</protein>
<gene>
    <name evidence="5" type="ORF">A3B25_00555</name>
</gene>
<evidence type="ECO:0000256" key="2">
    <source>
        <dbReference type="PIRSR" id="PIRSR601310-3"/>
    </source>
</evidence>
<dbReference type="PANTHER" id="PTHR46648">
    <property type="entry name" value="HIT FAMILY PROTEIN 1"/>
    <property type="match status" value="1"/>
</dbReference>
<evidence type="ECO:0000256" key="1">
    <source>
        <dbReference type="PIRSR" id="PIRSR601310-1"/>
    </source>
</evidence>
<dbReference type="PROSITE" id="PS51084">
    <property type="entry name" value="HIT_2"/>
    <property type="match status" value="1"/>
</dbReference>
<feature type="short sequence motif" description="Histidine triad motif" evidence="2 3">
    <location>
        <begin position="101"/>
        <end position="105"/>
    </location>
</feature>
<dbReference type="PRINTS" id="PR00332">
    <property type="entry name" value="HISTRIAD"/>
</dbReference>
<feature type="domain" description="HIT" evidence="4">
    <location>
        <begin position="8"/>
        <end position="116"/>
    </location>
</feature>
<dbReference type="AlphaFoldDB" id="A0A1G2GTX3"/>
<reference evidence="5 6" key="1">
    <citation type="journal article" date="2016" name="Nat. Commun.">
        <title>Thousands of microbial genomes shed light on interconnected biogeochemical processes in an aquifer system.</title>
        <authorList>
            <person name="Anantharaman K."/>
            <person name="Brown C.T."/>
            <person name="Hug L.A."/>
            <person name="Sharon I."/>
            <person name="Castelle C.J."/>
            <person name="Probst A.J."/>
            <person name="Thomas B.C."/>
            <person name="Singh A."/>
            <person name="Wilkins M.J."/>
            <person name="Karaoz U."/>
            <person name="Brodie E.L."/>
            <person name="Williams K.H."/>
            <person name="Hubbard S.S."/>
            <person name="Banfield J.F."/>
        </authorList>
    </citation>
    <scope>NUCLEOTIDE SEQUENCE [LARGE SCALE GENOMIC DNA]</scope>
</reference>
<dbReference type="InterPro" id="IPR001310">
    <property type="entry name" value="Histidine_triad_HIT"/>
</dbReference>
<dbReference type="SUPFAM" id="SSF54197">
    <property type="entry name" value="HIT-like"/>
    <property type="match status" value="1"/>
</dbReference>
<evidence type="ECO:0000313" key="6">
    <source>
        <dbReference type="Proteomes" id="UP000179106"/>
    </source>
</evidence>
<dbReference type="InterPro" id="IPR011146">
    <property type="entry name" value="HIT-like"/>
</dbReference>
<dbReference type="InterPro" id="IPR036265">
    <property type="entry name" value="HIT-like_sf"/>
</dbReference>
<proteinExistence type="predicted"/>
<sequence length="154" mass="17252">MHDRDGCIFCRIADKKVKAFVVHEDEHILAFLDIHPRVEGHTLVIPKIHAETLLDLPSGEINPLFLGVRKVSEILLSAFKTKTLTVGINHGDVEGEKWVPHLHVHLLPRSLRDGGGSIQTVVHVEDQRPIEDMHALIIKTLKNNLPRNQKAAGE</sequence>
<feature type="active site" description="Tele-AMP-histidine intermediate" evidence="1">
    <location>
        <position position="103"/>
    </location>
</feature>
<comment type="caution">
    <text evidence="5">The sequence shown here is derived from an EMBL/GenBank/DDBJ whole genome shotgun (WGS) entry which is preliminary data.</text>
</comment>
<dbReference type="GO" id="GO:0009117">
    <property type="term" value="P:nucleotide metabolic process"/>
    <property type="evidence" value="ECO:0007669"/>
    <property type="project" value="TreeGrafter"/>
</dbReference>
<dbReference type="EMBL" id="MHNW01000015">
    <property type="protein sequence ID" value="OGZ53579.1"/>
    <property type="molecule type" value="Genomic_DNA"/>
</dbReference>
<organism evidence="5 6">
    <name type="scientific">Candidatus Ryanbacteria bacterium RIFCSPLOWO2_01_FULL_48_26</name>
    <dbReference type="NCBI Taxonomy" id="1802126"/>
    <lineage>
        <taxon>Bacteria</taxon>
        <taxon>Candidatus Ryaniibacteriota</taxon>
    </lineage>
</organism>
<accession>A0A1G2GTX3</accession>
<dbReference type="STRING" id="1802126.A3B25_00555"/>
<dbReference type="GO" id="GO:0003824">
    <property type="term" value="F:catalytic activity"/>
    <property type="evidence" value="ECO:0007669"/>
    <property type="project" value="InterPro"/>
</dbReference>
<dbReference type="PANTHER" id="PTHR46648:SF1">
    <property type="entry name" value="ADENOSINE 5'-MONOPHOSPHORAMIDASE HNT1"/>
    <property type="match status" value="1"/>
</dbReference>
<dbReference type="Proteomes" id="UP000179106">
    <property type="component" value="Unassembled WGS sequence"/>
</dbReference>
<dbReference type="Pfam" id="PF01230">
    <property type="entry name" value="HIT"/>
    <property type="match status" value="1"/>
</dbReference>
<evidence type="ECO:0000256" key="3">
    <source>
        <dbReference type="PROSITE-ProRule" id="PRU00464"/>
    </source>
</evidence>
<name>A0A1G2GTX3_9BACT</name>